<gene>
    <name evidence="2" type="ORF">KL86DYS1_11048</name>
</gene>
<dbReference type="PROSITE" id="PS51186">
    <property type="entry name" value="GNAT"/>
    <property type="match status" value="1"/>
</dbReference>
<dbReference type="CDD" id="cd04301">
    <property type="entry name" value="NAT_SF"/>
    <property type="match status" value="1"/>
</dbReference>
<dbReference type="RefSeq" id="WP_026625802.1">
    <property type="nucleotide sequence ID" value="NZ_CABQQB010000003.1"/>
</dbReference>
<dbReference type="Gene3D" id="3.40.630.30">
    <property type="match status" value="1"/>
</dbReference>
<dbReference type="InterPro" id="IPR052564">
    <property type="entry name" value="N-acetyltrans/Recomb-assoc"/>
</dbReference>
<dbReference type="InterPro" id="IPR016181">
    <property type="entry name" value="Acyl_CoA_acyltransferase"/>
</dbReference>
<reference evidence="2" key="1">
    <citation type="submission" date="2016-04" db="EMBL/GenBank/DDBJ databases">
        <authorList>
            <person name="Evans L.H."/>
            <person name="Alamgir A."/>
            <person name="Owens N."/>
            <person name="Weber N.D."/>
            <person name="Virtaneva K."/>
            <person name="Barbian K."/>
            <person name="Babar A."/>
            <person name="Rosenke K."/>
        </authorList>
    </citation>
    <scope>NUCLEOTIDE SEQUENCE</scope>
    <source>
        <strain evidence="2">86-1</strain>
    </source>
</reference>
<feature type="domain" description="N-acetyltransferase" evidence="1">
    <location>
        <begin position="2"/>
        <end position="154"/>
    </location>
</feature>
<dbReference type="Pfam" id="PF13673">
    <property type="entry name" value="Acetyltransf_10"/>
    <property type="match status" value="1"/>
</dbReference>
<dbReference type="InterPro" id="IPR000182">
    <property type="entry name" value="GNAT_dom"/>
</dbReference>
<organism evidence="2">
    <name type="scientific">uncultured Dysgonomonas sp</name>
    <dbReference type="NCBI Taxonomy" id="206096"/>
    <lineage>
        <taxon>Bacteria</taxon>
        <taxon>Pseudomonadati</taxon>
        <taxon>Bacteroidota</taxon>
        <taxon>Bacteroidia</taxon>
        <taxon>Bacteroidales</taxon>
        <taxon>Dysgonomonadaceae</taxon>
        <taxon>Dysgonomonas</taxon>
        <taxon>environmental samples</taxon>
    </lineage>
</organism>
<dbReference type="AlphaFoldDB" id="A0A212J3S9"/>
<sequence>MMDIRFATKKDIPAIKELFRSTILSVNLKDYTPEQVGCWAARGEEASVWEERINEQYFILAEENDTILGFAALKLSGYLNSMFVHKDYQGKGIATFLLKKIEEYARLKDISEITADVSITAEPFFSKKGYVILEQQTVCIGISMTNYKMSKVLS</sequence>
<dbReference type="EMBL" id="FLUM01000001">
    <property type="protein sequence ID" value="SBV94119.1"/>
    <property type="molecule type" value="Genomic_DNA"/>
</dbReference>
<evidence type="ECO:0000313" key="2">
    <source>
        <dbReference type="EMBL" id="SBV94119.1"/>
    </source>
</evidence>
<proteinExistence type="predicted"/>
<name>A0A212J3S9_9BACT</name>
<dbReference type="SUPFAM" id="SSF55729">
    <property type="entry name" value="Acyl-CoA N-acyltransferases (Nat)"/>
    <property type="match status" value="1"/>
</dbReference>
<accession>A0A212J3S9</accession>
<dbReference type="GO" id="GO:0016747">
    <property type="term" value="F:acyltransferase activity, transferring groups other than amino-acyl groups"/>
    <property type="evidence" value="ECO:0007669"/>
    <property type="project" value="InterPro"/>
</dbReference>
<dbReference type="PANTHER" id="PTHR43451">
    <property type="entry name" value="ACETYLTRANSFERASE (GNAT) FAMILY PROTEIN"/>
    <property type="match status" value="1"/>
</dbReference>
<protein>
    <recommendedName>
        <fullName evidence="1">N-acetyltransferase domain-containing protein</fullName>
    </recommendedName>
</protein>
<evidence type="ECO:0000259" key="1">
    <source>
        <dbReference type="PROSITE" id="PS51186"/>
    </source>
</evidence>
<dbReference type="PANTHER" id="PTHR43451:SF1">
    <property type="entry name" value="ACETYLTRANSFERASE"/>
    <property type="match status" value="1"/>
</dbReference>